<protein>
    <submittedName>
        <fullName evidence="1">Uncharacterized protein</fullName>
    </submittedName>
</protein>
<dbReference type="Proteomes" id="UP000642809">
    <property type="component" value="Unassembled WGS sequence"/>
</dbReference>
<organism evidence="1 2">
    <name type="scientific">Mongoliitalea lutea</name>
    <dbReference type="NCBI Taxonomy" id="849756"/>
    <lineage>
        <taxon>Bacteria</taxon>
        <taxon>Pseudomonadati</taxon>
        <taxon>Bacteroidota</taxon>
        <taxon>Cytophagia</taxon>
        <taxon>Cytophagales</taxon>
        <taxon>Cyclobacteriaceae</taxon>
        <taxon>Mongoliitalea</taxon>
    </lineage>
</organism>
<reference evidence="1" key="1">
    <citation type="journal article" date="2014" name="Int. J. Syst. Evol. Microbiol.">
        <title>Complete genome sequence of Corynebacterium casei LMG S-19264T (=DSM 44701T), isolated from a smear-ripened cheese.</title>
        <authorList>
            <consortium name="US DOE Joint Genome Institute (JGI-PGF)"/>
            <person name="Walter F."/>
            <person name="Albersmeier A."/>
            <person name="Kalinowski J."/>
            <person name="Ruckert C."/>
        </authorList>
    </citation>
    <scope>NUCLEOTIDE SEQUENCE</scope>
    <source>
        <strain evidence="1">KCTC 23224</strain>
    </source>
</reference>
<dbReference type="AlphaFoldDB" id="A0A8J3CXJ5"/>
<keyword evidence="2" id="KW-1185">Reference proteome</keyword>
<sequence length="389" mass="44251">MKPHMKSFILLTLFSYCIIHSIDAQVTGVRFNIISNEINNNRALPSEERFYISGQLPIGVEMVSLDVFKTGKRSGQSYNWRKAFDFEANDFEILISNPLRNNENYDLIFQYFIRADEQQIDFVNDAITKNLEAYIRGNFEVRKSGIKSNNGLGVVQNQLEQIVIQGLMDYRNFLGRDFNGFSDVVTQKLNQSKQLKLKRANLNILRKNAGDNTKAQYADKYLEELTATVSNEVKQYLGNNLLVLADERKVLNYITEKKQNSLPLNFGYATIPIKRQLFSTEYLHGPYVGFSVPLGNRNFTKFLGNASFSTGIFLTNFEASSGESIKGDLIGLPIYAGLGYKVFQVFRFNIGAVMLNMDEVGGTGRQTYIQPFAGLSLEFNLWLGLKNRR</sequence>
<reference evidence="1" key="2">
    <citation type="submission" date="2020-09" db="EMBL/GenBank/DDBJ databases">
        <authorList>
            <person name="Sun Q."/>
            <person name="Kim S."/>
        </authorList>
    </citation>
    <scope>NUCLEOTIDE SEQUENCE</scope>
    <source>
        <strain evidence="1">KCTC 23224</strain>
    </source>
</reference>
<proteinExistence type="predicted"/>
<name>A0A8J3CXJ5_9BACT</name>
<evidence type="ECO:0000313" key="2">
    <source>
        <dbReference type="Proteomes" id="UP000642809"/>
    </source>
</evidence>
<evidence type="ECO:0000313" key="1">
    <source>
        <dbReference type="EMBL" id="GHB34425.1"/>
    </source>
</evidence>
<accession>A0A8J3CXJ5</accession>
<comment type="caution">
    <text evidence="1">The sequence shown here is derived from an EMBL/GenBank/DDBJ whole genome shotgun (WGS) entry which is preliminary data.</text>
</comment>
<gene>
    <name evidence="1" type="ORF">GCM10008106_14690</name>
</gene>
<dbReference type="EMBL" id="BMYF01000007">
    <property type="protein sequence ID" value="GHB34425.1"/>
    <property type="molecule type" value="Genomic_DNA"/>
</dbReference>